<dbReference type="InterPro" id="IPR035965">
    <property type="entry name" value="PAS-like_dom_sf"/>
</dbReference>
<dbReference type="Proteomes" id="UP000001929">
    <property type="component" value="Chromosome"/>
</dbReference>
<evidence type="ECO:0000259" key="9">
    <source>
        <dbReference type="PROSITE" id="PS50112"/>
    </source>
</evidence>
<dbReference type="PATRIC" id="fig|269796.9.peg.1954"/>
<dbReference type="PROSITE" id="PS50112">
    <property type="entry name" value="PAS"/>
    <property type="match status" value="1"/>
</dbReference>
<organism evidence="11 12">
    <name type="scientific">Rhodospirillum rubrum (strain ATCC 11170 / ATH 1.1.1 / DSM 467 / LMG 4362 / NCIMB 8255 / S1)</name>
    <dbReference type="NCBI Taxonomy" id="269796"/>
    <lineage>
        <taxon>Bacteria</taxon>
        <taxon>Pseudomonadati</taxon>
        <taxon>Pseudomonadota</taxon>
        <taxon>Alphaproteobacteria</taxon>
        <taxon>Rhodospirillales</taxon>
        <taxon>Rhodospirillaceae</taxon>
        <taxon>Rhodospirillum</taxon>
    </lineage>
</organism>
<dbReference type="SMART" id="SM00388">
    <property type="entry name" value="HisKA"/>
    <property type="match status" value="1"/>
</dbReference>
<dbReference type="SUPFAM" id="SSF55874">
    <property type="entry name" value="ATPase domain of HSP90 chaperone/DNA topoisomerase II/histidine kinase"/>
    <property type="match status" value="1"/>
</dbReference>
<dbReference type="SMART" id="SM00387">
    <property type="entry name" value="HATPase_c"/>
    <property type="match status" value="1"/>
</dbReference>
<dbReference type="Gene3D" id="3.30.565.10">
    <property type="entry name" value="Histidine kinase-like ATPase, C-terminal domain"/>
    <property type="match status" value="1"/>
</dbReference>
<proteinExistence type="predicted"/>
<feature type="transmembrane region" description="Helical" evidence="7">
    <location>
        <begin position="64"/>
        <end position="89"/>
    </location>
</feature>
<evidence type="ECO:0000313" key="12">
    <source>
        <dbReference type="Proteomes" id="UP000001929"/>
    </source>
</evidence>
<dbReference type="KEGG" id="rru:Rru_A1875"/>
<evidence type="ECO:0000259" key="10">
    <source>
        <dbReference type="PROSITE" id="PS50113"/>
    </source>
</evidence>
<dbReference type="EC" id="2.7.13.3" evidence="2"/>
<evidence type="ECO:0000256" key="5">
    <source>
        <dbReference type="ARBA" id="ARBA00022777"/>
    </source>
</evidence>
<dbReference type="NCBIfam" id="TIGR00229">
    <property type="entry name" value="sensory_box"/>
    <property type="match status" value="1"/>
</dbReference>
<dbReference type="GO" id="GO:0000155">
    <property type="term" value="F:phosphorelay sensor kinase activity"/>
    <property type="evidence" value="ECO:0007669"/>
    <property type="project" value="InterPro"/>
</dbReference>
<evidence type="ECO:0000259" key="8">
    <source>
        <dbReference type="PROSITE" id="PS50109"/>
    </source>
</evidence>
<reference evidence="11 12" key="1">
    <citation type="journal article" date="2011" name="Stand. Genomic Sci.">
        <title>Complete genome sequence of Rhodospirillum rubrum type strain (S1).</title>
        <authorList>
            <person name="Munk A.C."/>
            <person name="Copeland A."/>
            <person name="Lucas S."/>
            <person name="Lapidus A."/>
            <person name="Del Rio T.G."/>
            <person name="Barry K."/>
            <person name="Detter J.C."/>
            <person name="Hammon N."/>
            <person name="Israni S."/>
            <person name="Pitluck S."/>
            <person name="Brettin T."/>
            <person name="Bruce D."/>
            <person name="Han C."/>
            <person name="Tapia R."/>
            <person name="Gilna P."/>
            <person name="Schmutz J."/>
            <person name="Larimer F."/>
            <person name="Land M."/>
            <person name="Kyrpides N.C."/>
            <person name="Mavromatis K."/>
            <person name="Richardson P."/>
            <person name="Rohde M."/>
            <person name="Goker M."/>
            <person name="Klenk H.P."/>
            <person name="Zhang Y."/>
            <person name="Roberts G.P."/>
            <person name="Reslewic S."/>
            <person name="Schwartz D.C."/>
        </authorList>
    </citation>
    <scope>NUCLEOTIDE SEQUENCE [LARGE SCALE GENOMIC DNA]</scope>
    <source>
        <strain evidence="12">ATCC 11170 / ATH 1.1.1 / DSM 467 / LMG 4362 / NCIMB 8255 / S1</strain>
    </source>
</reference>
<comment type="catalytic activity">
    <reaction evidence="1">
        <text>ATP + protein L-histidine = ADP + protein N-phospho-L-histidine.</text>
        <dbReference type="EC" id="2.7.13.3"/>
    </reaction>
</comment>
<dbReference type="InterPro" id="IPR052162">
    <property type="entry name" value="Sensor_kinase/Photoreceptor"/>
</dbReference>
<name>Q2RT70_RHORT</name>
<dbReference type="STRING" id="269796.Rru_A1875"/>
<feature type="compositionally biased region" description="Basic and acidic residues" evidence="6">
    <location>
        <begin position="477"/>
        <end position="501"/>
    </location>
</feature>
<feature type="transmembrane region" description="Helical" evidence="7">
    <location>
        <begin position="34"/>
        <end position="58"/>
    </location>
</feature>
<dbReference type="EnsemblBacteria" id="ABC22675">
    <property type="protein sequence ID" value="ABC22675"/>
    <property type="gene ID" value="Rru_A1875"/>
</dbReference>
<dbReference type="InterPro" id="IPR013655">
    <property type="entry name" value="PAS_fold_3"/>
</dbReference>
<dbReference type="PRINTS" id="PR00344">
    <property type="entry name" value="BCTRLSENSOR"/>
</dbReference>
<keyword evidence="7" id="KW-1133">Transmembrane helix</keyword>
<feature type="region of interest" description="Disordered" evidence="6">
    <location>
        <begin position="1"/>
        <end position="21"/>
    </location>
</feature>
<dbReference type="InterPro" id="IPR000700">
    <property type="entry name" value="PAS-assoc_C"/>
</dbReference>
<dbReference type="PROSITE" id="PS50109">
    <property type="entry name" value="HIS_KIN"/>
    <property type="match status" value="1"/>
</dbReference>
<dbReference type="AlphaFoldDB" id="Q2RT70"/>
<keyword evidence="3" id="KW-0597">Phosphoprotein</keyword>
<dbReference type="Pfam" id="PF00512">
    <property type="entry name" value="HisKA"/>
    <property type="match status" value="1"/>
</dbReference>
<dbReference type="Pfam" id="PF08447">
    <property type="entry name" value="PAS_3"/>
    <property type="match status" value="1"/>
</dbReference>
<dbReference type="InterPro" id="IPR004358">
    <property type="entry name" value="Sig_transdc_His_kin-like_C"/>
</dbReference>
<dbReference type="InterPro" id="IPR000014">
    <property type="entry name" value="PAS"/>
</dbReference>
<keyword evidence="4 11" id="KW-0808">Transferase</keyword>
<dbReference type="Pfam" id="PF02518">
    <property type="entry name" value="HATPase_c"/>
    <property type="match status" value="1"/>
</dbReference>
<dbReference type="SUPFAM" id="SSF55785">
    <property type="entry name" value="PYP-like sensor domain (PAS domain)"/>
    <property type="match status" value="1"/>
</dbReference>
<dbReference type="InterPro" id="IPR005467">
    <property type="entry name" value="His_kinase_dom"/>
</dbReference>
<dbReference type="FunFam" id="3.30.565.10:FF:000006">
    <property type="entry name" value="Sensor histidine kinase WalK"/>
    <property type="match status" value="1"/>
</dbReference>
<keyword evidence="5 11" id="KW-0418">Kinase</keyword>
<feature type="region of interest" description="Disordered" evidence="6">
    <location>
        <begin position="459"/>
        <end position="501"/>
    </location>
</feature>
<keyword evidence="12" id="KW-1185">Reference proteome</keyword>
<dbReference type="PhylomeDB" id="Q2RT70"/>
<evidence type="ECO:0000256" key="3">
    <source>
        <dbReference type="ARBA" id="ARBA00022553"/>
    </source>
</evidence>
<dbReference type="InterPro" id="IPR003661">
    <property type="entry name" value="HisK_dim/P_dom"/>
</dbReference>
<dbReference type="SUPFAM" id="SSF47384">
    <property type="entry name" value="Homodimeric domain of signal transducing histidine kinase"/>
    <property type="match status" value="1"/>
</dbReference>
<evidence type="ECO:0000313" key="11">
    <source>
        <dbReference type="EMBL" id="ABC22675.1"/>
    </source>
</evidence>
<dbReference type="InterPro" id="IPR001610">
    <property type="entry name" value="PAC"/>
</dbReference>
<evidence type="ECO:0000256" key="7">
    <source>
        <dbReference type="SAM" id="Phobius"/>
    </source>
</evidence>
<protein>
    <recommendedName>
        <fullName evidence="2">histidine kinase</fullName>
        <ecNumber evidence="2">2.7.13.3</ecNumber>
    </recommendedName>
</protein>
<gene>
    <name evidence="11" type="ordered locus">Rru_A1875</name>
</gene>
<dbReference type="PANTHER" id="PTHR43304:SF1">
    <property type="entry name" value="PAC DOMAIN-CONTAINING PROTEIN"/>
    <property type="match status" value="1"/>
</dbReference>
<dbReference type="Gene3D" id="3.30.450.20">
    <property type="entry name" value="PAS domain"/>
    <property type="match status" value="1"/>
</dbReference>
<evidence type="ECO:0000256" key="2">
    <source>
        <dbReference type="ARBA" id="ARBA00012438"/>
    </source>
</evidence>
<dbReference type="InterPro" id="IPR036097">
    <property type="entry name" value="HisK_dim/P_sf"/>
</dbReference>
<dbReference type="HOGENOM" id="CLU_000445_114_71_5"/>
<dbReference type="InterPro" id="IPR036890">
    <property type="entry name" value="HATPase_C_sf"/>
</dbReference>
<dbReference type="InterPro" id="IPR003594">
    <property type="entry name" value="HATPase_dom"/>
</dbReference>
<accession>Q2RT70</accession>
<sequence length="501" mass="55299">MLFAPPRGTNDPEDFPGEGSDPRTLFPAPLSARLVLLGGLFTLFSTVAITLWLIGLAARYPDHALLAPVAGGGAVIVTLTGVCLIAFLFRERRHLAAERRLALSEARLQTALENTGDGIWDWQIPGDVVHLNGALIARLGFPVDTPSPTATWETMIHPEDRPATLAAFHDHLAGKTPSYHARYRWKLPDGVMIWVEAKGRVVTRDRSGKPLRMTGTLSDATPQVEAEELMREKSRRLEESNRDLEQFAYVASHDLQEPLRMVSSYLGLLRRRHGDQLAPEALEFMSYAEDGAKRMSRLILDLLEYSRVTTRGEPPETVALAEVIDEARSNLRMIIDETAARIDLLGCDRTVLADRGQVVRVFQNLIGNALKYRSPDRPPIITLRCGEDEGWVNVSVADNGIGFSPEHAERIFIIFQRLHGPKAYEGTGIGLSICKRIIERHGGTIEAQGTPGEGALFRFTLPRAPGPSRSTGGAPDNQDRRRRDQGRGADGRGRDQGRLAP</sequence>
<feature type="domain" description="PAS" evidence="9">
    <location>
        <begin position="104"/>
        <end position="175"/>
    </location>
</feature>
<dbReference type="SMART" id="SM00086">
    <property type="entry name" value="PAC"/>
    <property type="match status" value="1"/>
</dbReference>
<dbReference type="EMBL" id="CP000230">
    <property type="protein sequence ID" value="ABC22675.1"/>
    <property type="molecule type" value="Genomic_DNA"/>
</dbReference>
<dbReference type="RefSeq" id="WP_011389628.1">
    <property type="nucleotide sequence ID" value="NC_007643.1"/>
</dbReference>
<evidence type="ECO:0000256" key="4">
    <source>
        <dbReference type="ARBA" id="ARBA00022679"/>
    </source>
</evidence>
<dbReference type="PANTHER" id="PTHR43304">
    <property type="entry name" value="PHYTOCHROME-LIKE PROTEIN CPH1"/>
    <property type="match status" value="1"/>
</dbReference>
<feature type="domain" description="Histidine kinase" evidence="8">
    <location>
        <begin position="250"/>
        <end position="465"/>
    </location>
</feature>
<keyword evidence="7" id="KW-0472">Membrane</keyword>
<evidence type="ECO:0000256" key="6">
    <source>
        <dbReference type="SAM" id="MobiDB-lite"/>
    </source>
</evidence>
<dbReference type="Gene3D" id="1.10.287.130">
    <property type="match status" value="1"/>
</dbReference>
<dbReference type="CDD" id="cd00130">
    <property type="entry name" value="PAS"/>
    <property type="match status" value="1"/>
</dbReference>
<dbReference type="PROSITE" id="PS50113">
    <property type="entry name" value="PAC"/>
    <property type="match status" value="1"/>
</dbReference>
<evidence type="ECO:0000256" key="1">
    <source>
        <dbReference type="ARBA" id="ARBA00000085"/>
    </source>
</evidence>
<feature type="domain" description="PAC" evidence="10">
    <location>
        <begin position="179"/>
        <end position="232"/>
    </location>
</feature>
<dbReference type="CDD" id="cd00082">
    <property type="entry name" value="HisKA"/>
    <property type="match status" value="1"/>
</dbReference>
<dbReference type="eggNOG" id="COG4251">
    <property type="taxonomic scope" value="Bacteria"/>
</dbReference>
<keyword evidence="7" id="KW-0812">Transmembrane</keyword>
<dbReference type="SMART" id="SM00091">
    <property type="entry name" value="PAS"/>
    <property type="match status" value="1"/>
</dbReference>